<dbReference type="PANTHER" id="PTHR21060">
    <property type="entry name" value="ACETATE KINASE"/>
    <property type="match status" value="1"/>
</dbReference>
<feature type="binding site" evidence="6">
    <location>
        <position position="173"/>
    </location>
    <ligand>
        <name>Mg(2+)</name>
        <dbReference type="ChEBI" id="CHEBI:18420"/>
    </ligand>
</feature>
<sequence length="568" mass="62446">MDKNEIIGLLKEQCKLASILSEDVLEDIVEESQLETFEKGEYILEFEEKTPAVFILLRGSVRVSLISDDGKEKIFDHFHAGSLMGEVSTITRATAYATITAEDVCLALEIPIPVFKKKILSDIKAFNHLVEVMSNKLGKVIPGIEKHTSCQEKNDPYGFKLTTKTPQKILVINCGSSSLKYTFFNTEDMENSVDGQVDRIGTAVPMGLEYNAGKTEIERELEPGTHKDAFDAIIQILTSKEFGIISSPQEITAVGHRVVHGGDKFSHPTLITDDVLRGIEEVSSLAPLHNPVNLVGIHESMRVFPSAAQVAIFDTAFHQTIPPHAYLYGLPYEYYEKKRIRRYGFHGTSHYYVSLMAADYLKRSYTDLKLITCHLGNGGSVCAIEHGKSVDTSMGMTPAEGIIMGTRSGSIDPAVILHLMDSEKMTSGEVNQLINKQSGLLGLSGISNDMRDIEHAVKQGKNRAVLAYKTFCYSIKKYIGAYSATLGNVDALIFTGGIGLYNSFAREEVCKGLGALGMFIDQEKSKDLNGAKKVVDIATVDSPVRILVIPTNEELMIARETLSVICAD</sequence>
<dbReference type="Gene3D" id="2.60.120.10">
    <property type="entry name" value="Jelly Rolls"/>
    <property type="match status" value="1"/>
</dbReference>
<evidence type="ECO:0000256" key="5">
    <source>
        <dbReference type="ARBA" id="ARBA00022840"/>
    </source>
</evidence>
<evidence type="ECO:0000256" key="3">
    <source>
        <dbReference type="ARBA" id="ARBA00022741"/>
    </source>
</evidence>
<dbReference type="PANTHER" id="PTHR21060:SF15">
    <property type="entry name" value="ACETATE KINASE-RELATED"/>
    <property type="match status" value="1"/>
</dbReference>
<dbReference type="UniPathway" id="UPA00340">
    <property type="reaction ID" value="UER00458"/>
</dbReference>
<keyword evidence="6" id="KW-0479">Metal-binding</keyword>
<feature type="active site" description="Proton donor/acceptor" evidence="6">
    <location>
        <position position="314"/>
    </location>
</feature>
<keyword evidence="3 6" id="KW-0547">Nucleotide-binding</keyword>
<proteinExistence type="inferred from homology"/>
<comment type="pathway">
    <text evidence="6">Metabolic intermediate biosynthesis; acetyl-CoA biosynthesis; acetyl-CoA from acetate: step 1/2.</text>
</comment>
<dbReference type="GO" id="GO:0006083">
    <property type="term" value="P:acetate metabolic process"/>
    <property type="evidence" value="ECO:0007669"/>
    <property type="project" value="TreeGrafter"/>
</dbReference>
<evidence type="ECO:0000259" key="8">
    <source>
        <dbReference type="PROSITE" id="PS50042"/>
    </source>
</evidence>
<evidence type="ECO:0000256" key="2">
    <source>
        <dbReference type="ARBA" id="ARBA00022679"/>
    </source>
</evidence>
<keyword evidence="6" id="KW-0963">Cytoplasm</keyword>
<dbReference type="InterPro" id="IPR000890">
    <property type="entry name" value="Aliphatic_acid_kin_short-chain"/>
</dbReference>
<dbReference type="PROSITE" id="PS50042">
    <property type="entry name" value="CNMP_BINDING_3"/>
    <property type="match status" value="1"/>
</dbReference>
<evidence type="ECO:0000256" key="7">
    <source>
        <dbReference type="RuleBase" id="RU003835"/>
    </source>
</evidence>
<dbReference type="PROSITE" id="PS01076">
    <property type="entry name" value="ACETATE_KINASE_2"/>
    <property type="match status" value="1"/>
</dbReference>
<comment type="similarity">
    <text evidence="1 6 7">Belongs to the acetokinase family.</text>
</comment>
<dbReference type="NCBIfam" id="TIGR00016">
    <property type="entry name" value="ackA"/>
    <property type="match status" value="1"/>
</dbReference>
<dbReference type="PATRIC" id="fig|1313304.3.peg.1305"/>
<dbReference type="InterPro" id="IPR043129">
    <property type="entry name" value="ATPase_NBD"/>
</dbReference>
<dbReference type="InterPro" id="IPR018490">
    <property type="entry name" value="cNMP-bd_dom_sf"/>
</dbReference>
<keyword evidence="5 6" id="KW-0067">ATP-binding</keyword>
<keyword evidence="6" id="KW-0460">Magnesium</keyword>
<dbReference type="GO" id="GO:0000287">
    <property type="term" value="F:magnesium ion binding"/>
    <property type="evidence" value="ECO:0007669"/>
    <property type="project" value="UniProtKB-UniRule"/>
</dbReference>
<dbReference type="OrthoDB" id="9802453at2"/>
<dbReference type="Pfam" id="PF00027">
    <property type="entry name" value="cNMP_binding"/>
    <property type="match status" value="1"/>
</dbReference>
<dbReference type="HAMAP" id="MF_00020">
    <property type="entry name" value="Acetate_kinase"/>
    <property type="match status" value="1"/>
</dbReference>
<reference evidence="9 10" key="1">
    <citation type="journal article" date="2013" name="Environ. Microbiol.">
        <title>Genome analysis of Chitinivibrio alkaliphilus gen. nov., sp. nov., a novel extremely haloalkaliphilic anaerobic chitinolytic bacterium from the candidate phylum Termite Group 3.</title>
        <authorList>
            <person name="Sorokin D.Y."/>
            <person name="Gumerov V.M."/>
            <person name="Rakitin A.L."/>
            <person name="Beletsky A.V."/>
            <person name="Damste J.S."/>
            <person name="Muyzer G."/>
            <person name="Mardanov A.V."/>
            <person name="Ravin N.V."/>
        </authorList>
    </citation>
    <scope>NUCLEOTIDE SEQUENCE [LARGE SCALE GENOMIC DNA]</scope>
    <source>
        <strain evidence="9 10">ACht1</strain>
    </source>
</reference>
<dbReference type="GO" id="GO:0006085">
    <property type="term" value="P:acetyl-CoA biosynthetic process"/>
    <property type="evidence" value="ECO:0007669"/>
    <property type="project" value="UniProtKB-UniRule"/>
</dbReference>
<evidence type="ECO:0000313" key="10">
    <source>
        <dbReference type="Proteomes" id="UP000017148"/>
    </source>
</evidence>
<feature type="site" description="Transition state stabilizer" evidence="6">
    <location>
        <position position="407"/>
    </location>
</feature>
<evidence type="ECO:0000256" key="4">
    <source>
        <dbReference type="ARBA" id="ARBA00022777"/>
    </source>
</evidence>
<dbReference type="EC" id="2.7.2.1" evidence="6"/>
<comment type="caution">
    <text evidence="6">Lacks conserved residue(s) required for the propagation of feature annotation.</text>
</comment>
<keyword evidence="4 6" id="KW-0418">Kinase</keyword>
<dbReference type="CDD" id="cd00038">
    <property type="entry name" value="CAP_ED"/>
    <property type="match status" value="1"/>
</dbReference>
<dbReference type="SUPFAM" id="SSF51206">
    <property type="entry name" value="cAMP-binding domain-like"/>
    <property type="match status" value="1"/>
</dbReference>
<feature type="binding site" evidence="6">
    <location>
        <position position="257"/>
    </location>
    <ligand>
        <name>substrate</name>
    </ligand>
</feature>
<comment type="subcellular location">
    <subcellularLocation>
        <location evidence="6">Cytoplasm</location>
    </subcellularLocation>
</comment>
<dbReference type="SMART" id="SM00100">
    <property type="entry name" value="cNMP"/>
    <property type="match status" value="1"/>
</dbReference>
<protein>
    <recommendedName>
        <fullName evidence="6">Acetate kinase</fullName>
        <ecNumber evidence="6">2.7.2.1</ecNumber>
    </recommendedName>
    <alternativeName>
        <fullName evidence="6">Acetokinase</fullName>
    </alternativeName>
</protein>
<comment type="function">
    <text evidence="6">Catalyzes the formation of acetyl phosphate from acetate and ATP. Can also catalyze the reverse reaction.</text>
</comment>
<comment type="catalytic activity">
    <reaction evidence="6">
        <text>acetate + ATP = acetyl phosphate + ADP</text>
        <dbReference type="Rhea" id="RHEA:11352"/>
        <dbReference type="ChEBI" id="CHEBI:22191"/>
        <dbReference type="ChEBI" id="CHEBI:30089"/>
        <dbReference type="ChEBI" id="CHEBI:30616"/>
        <dbReference type="ChEBI" id="CHEBI:456216"/>
        <dbReference type="EC" id="2.7.2.1"/>
    </reaction>
</comment>
<dbReference type="InterPro" id="IPR004372">
    <property type="entry name" value="Ac/propionate_kinase"/>
</dbReference>
<dbReference type="GO" id="GO:0008776">
    <property type="term" value="F:acetate kinase activity"/>
    <property type="evidence" value="ECO:0007669"/>
    <property type="project" value="UniProtKB-UniRule"/>
</dbReference>
<evidence type="ECO:0000256" key="1">
    <source>
        <dbReference type="ARBA" id="ARBA00008748"/>
    </source>
</evidence>
<comment type="cofactor">
    <cofactor evidence="6">
        <name>Mg(2+)</name>
        <dbReference type="ChEBI" id="CHEBI:18420"/>
    </cofactor>
    <cofactor evidence="6">
        <name>Mn(2+)</name>
        <dbReference type="ChEBI" id="CHEBI:29035"/>
    </cofactor>
    <text evidence="6">Mg(2+). Can also accept Mn(2+).</text>
</comment>
<dbReference type="GO" id="GO:0005524">
    <property type="term" value="F:ATP binding"/>
    <property type="evidence" value="ECO:0007669"/>
    <property type="project" value="UniProtKB-KW"/>
</dbReference>
<dbReference type="CDD" id="cd24010">
    <property type="entry name" value="ASKHA_NBD_AcK_PK"/>
    <property type="match status" value="1"/>
</dbReference>
<evidence type="ECO:0000256" key="6">
    <source>
        <dbReference type="HAMAP-Rule" id="MF_00020"/>
    </source>
</evidence>
<dbReference type="GO" id="GO:0005737">
    <property type="term" value="C:cytoplasm"/>
    <property type="evidence" value="ECO:0007669"/>
    <property type="project" value="UniProtKB-SubCell"/>
</dbReference>
<dbReference type="InterPro" id="IPR023865">
    <property type="entry name" value="Aliphatic_acid_kinase_CS"/>
</dbReference>
<dbReference type="EMBL" id="ASJR01000010">
    <property type="protein sequence ID" value="ERP31709.1"/>
    <property type="molecule type" value="Genomic_DNA"/>
</dbReference>
<dbReference type="AlphaFoldDB" id="U7D5B1"/>
<dbReference type="PRINTS" id="PR00471">
    <property type="entry name" value="ACETATEKNASE"/>
</dbReference>
<dbReference type="Proteomes" id="UP000017148">
    <property type="component" value="Unassembled WGS sequence"/>
</dbReference>
<feature type="binding site" evidence="6">
    <location>
        <position position="180"/>
    </location>
    <ligand>
        <name>ATP</name>
        <dbReference type="ChEBI" id="CHEBI:30616"/>
    </ligand>
</feature>
<dbReference type="PROSITE" id="PS01075">
    <property type="entry name" value="ACETATE_KINASE_1"/>
    <property type="match status" value="1"/>
</dbReference>
<feature type="binding site" evidence="6">
    <location>
        <begin position="449"/>
        <end position="451"/>
    </location>
    <ligand>
        <name>ATP</name>
        <dbReference type="ChEBI" id="CHEBI:30616"/>
    </ligand>
</feature>
<dbReference type="STRING" id="1313304.CALK_1371"/>
<dbReference type="Gene3D" id="3.30.420.40">
    <property type="match status" value="2"/>
</dbReference>
<feature type="domain" description="Cyclic nucleotide-binding" evidence="8">
    <location>
        <begin position="16"/>
        <end position="117"/>
    </location>
</feature>
<feature type="site" description="Transition state stabilizer" evidence="6">
    <location>
        <position position="346"/>
    </location>
</feature>
<dbReference type="eggNOG" id="COG0282">
    <property type="taxonomic scope" value="Bacteria"/>
</dbReference>
<comment type="subunit">
    <text evidence="6">Homodimer.</text>
</comment>
<dbReference type="InterPro" id="IPR014710">
    <property type="entry name" value="RmlC-like_jellyroll"/>
</dbReference>
<name>U7D5B1_9BACT</name>
<dbReference type="InterPro" id="IPR000595">
    <property type="entry name" value="cNMP-bd_dom"/>
</dbReference>
<dbReference type="SUPFAM" id="SSF53067">
    <property type="entry name" value="Actin-like ATPase domain"/>
    <property type="match status" value="2"/>
</dbReference>
<feature type="binding site" evidence="6">
    <location>
        <begin position="374"/>
        <end position="378"/>
    </location>
    <ligand>
        <name>ATP</name>
        <dbReference type="ChEBI" id="CHEBI:30616"/>
    </ligand>
</feature>
<dbReference type="Pfam" id="PF00871">
    <property type="entry name" value="Acetate_kinase"/>
    <property type="match status" value="1"/>
</dbReference>
<comment type="caution">
    <text evidence="9">The sequence shown here is derived from an EMBL/GenBank/DDBJ whole genome shotgun (WGS) entry which is preliminary data.</text>
</comment>
<feature type="binding site" evidence="6">
    <location>
        <position position="553"/>
    </location>
    <ligand>
        <name>Mg(2+)</name>
        <dbReference type="ChEBI" id="CHEBI:18420"/>
    </ligand>
</feature>
<accession>U7D5B1</accession>
<organism evidence="9 10">
    <name type="scientific">Chitinivibrio alkaliphilus ACht1</name>
    <dbReference type="NCBI Taxonomy" id="1313304"/>
    <lineage>
        <taxon>Bacteria</taxon>
        <taxon>Pseudomonadati</taxon>
        <taxon>Fibrobacterota</taxon>
        <taxon>Chitinivibrionia</taxon>
        <taxon>Chitinivibrionales</taxon>
        <taxon>Chitinivibrionaceae</taxon>
        <taxon>Chitinivibrio</taxon>
    </lineage>
</organism>
<keyword evidence="2 6" id="KW-0808">Transferase</keyword>
<gene>
    <name evidence="6" type="primary">ackA</name>
    <name evidence="9" type="ORF">CALK_1371</name>
</gene>
<evidence type="ECO:0000313" key="9">
    <source>
        <dbReference type="EMBL" id="ERP31709.1"/>
    </source>
</evidence>
<keyword evidence="10" id="KW-1185">Reference proteome</keyword>